<dbReference type="RefSeq" id="WP_186773454.1">
    <property type="nucleotide sequence ID" value="NZ_JACOMF010000074.1"/>
</dbReference>
<gene>
    <name evidence="2" type="ORF">H7965_25975</name>
</gene>
<comment type="caution">
    <text evidence="2">The sequence shown here is derived from an EMBL/GenBank/DDBJ whole genome shotgun (WGS) entry which is preliminary data.</text>
</comment>
<protein>
    <recommendedName>
        <fullName evidence="1">Transposase InsH N-terminal domain-containing protein</fullName>
    </recommendedName>
</protein>
<evidence type="ECO:0000259" key="1">
    <source>
        <dbReference type="Pfam" id="PF05598"/>
    </source>
</evidence>
<dbReference type="Pfam" id="PF05598">
    <property type="entry name" value="DUF772"/>
    <property type="match status" value="1"/>
</dbReference>
<dbReference type="Proteomes" id="UP000600101">
    <property type="component" value="Unassembled WGS sequence"/>
</dbReference>
<organism evidence="2 3">
    <name type="scientific">Siccirubricoccus deserti</name>
    <dbReference type="NCBI Taxonomy" id="2013562"/>
    <lineage>
        <taxon>Bacteria</taxon>
        <taxon>Pseudomonadati</taxon>
        <taxon>Pseudomonadota</taxon>
        <taxon>Alphaproteobacteria</taxon>
        <taxon>Acetobacterales</taxon>
        <taxon>Roseomonadaceae</taxon>
        <taxon>Siccirubricoccus</taxon>
    </lineage>
</organism>
<dbReference type="EMBL" id="JACOMF010000074">
    <property type="protein sequence ID" value="MBC4018712.1"/>
    <property type="molecule type" value="Genomic_DNA"/>
</dbReference>
<accession>A0A9X0R593</accession>
<keyword evidence="3" id="KW-1185">Reference proteome</keyword>
<sequence length="67" mass="7360">MGQRRIGQASLAEALLPAGVGSNRRLDRILDLIDWSPMERLLAPLRVPTGRPGYPPLALFRALLLAQ</sequence>
<evidence type="ECO:0000313" key="2">
    <source>
        <dbReference type="EMBL" id="MBC4018712.1"/>
    </source>
</evidence>
<feature type="domain" description="Transposase InsH N-terminal" evidence="1">
    <location>
        <begin position="22"/>
        <end position="67"/>
    </location>
</feature>
<reference evidence="2" key="1">
    <citation type="submission" date="2020-08" db="EMBL/GenBank/DDBJ databases">
        <authorList>
            <person name="Hu Y."/>
            <person name="Nguyen S.V."/>
            <person name="Li F."/>
            <person name="Fanning S."/>
        </authorList>
    </citation>
    <scope>NUCLEOTIDE SEQUENCE</scope>
    <source>
        <strain evidence="2">SYSU D8009</strain>
    </source>
</reference>
<dbReference type="AlphaFoldDB" id="A0A9X0R593"/>
<name>A0A9X0R593_9PROT</name>
<dbReference type="InterPro" id="IPR008490">
    <property type="entry name" value="Transposase_InsH_N"/>
</dbReference>
<evidence type="ECO:0000313" key="3">
    <source>
        <dbReference type="Proteomes" id="UP000600101"/>
    </source>
</evidence>
<proteinExistence type="predicted"/>